<protein>
    <submittedName>
        <fullName evidence="2">Uncharacterized protein</fullName>
    </submittedName>
</protein>
<evidence type="ECO:0000313" key="2">
    <source>
        <dbReference type="EMBL" id="PLW13416.1"/>
    </source>
</evidence>
<keyword evidence="3" id="KW-1185">Reference proteome</keyword>
<accession>A0A2N5SJL3</accession>
<gene>
    <name evidence="2" type="ORF">PCANC_22203</name>
</gene>
<organism evidence="2 3">
    <name type="scientific">Puccinia coronata f. sp. avenae</name>
    <dbReference type="NCBI Taxonomy" id="200324"/>
    <lineage>
        <taxon>Eukaryota</taxon>
        <taxon>Fungi</taxon>
        <taxon>Dikarya</taxon>
        <taxon>Basidiomycota</taxon>
        <taxon>Pucciniomycotina</taxon>
        <taxon>Pucciniomycetes</taxon>
        <taxon>Pucciniales</taxon>
        <taxon>Pucciniaceae</taxon>
        <taxon>Puccinia</taxon>
    </lineage>
</organism>
<reference evidence="2 3" key="1">
    <citation type="submission" date="2017-11" db="EMBL/GenBank/DDBJ databases">
        <title>De novo assembly and phasing of dikaryotic genomes from two isolates of Puccinia coronata f. sp. avenae, the causal agent of oat crown rust.</title>
        <authorList>
            <person name="Miller M.E."/>
            <person name="Zhang Y."/>
            <person name="Omidvar V."/>
            <person name="Sperschneider J."/>
            <person name="Schwessinger B."/>
            <person name="Raley C."/>
            <person name="Palmer J.M."/>
            <person name="Garnica D."/>
            <person name="Upadhyaya N."/>
            <person name="Rathjen J."/>
            <person name="Taylor J.M."/>
            <person name="Park R.F."/>
            <person name="Dodds P.N."/>
            <person name="Hirsch C.D."/>
            <person name="Kianian S.F."/>
            <person name="Figueroa M."/>
        </authorList>
    </citation>
    <scope>NUCLEOTIDE SEQUENCE [LARGE SCALE GENOMIC DNA]</scope>
    <source>
        <strain evidence="2">12NC29</strain>
    </source>
</reference>
<comment type="caution">
    <text evidence="2">The sequence shown here is derived from an EMBL/GenBank/DDBJ whole genome shotgun (WGS) entry which is preliminary data.</text>
</comment>
<dbReference type="EMBL" id="PGCJ01000950">
    <property type="protein sequence ID" value="PLW13416.1"/>
    <property type="molecule type" value="Genomic_DNA"/>
</dbReference>
<dbReference type="Proteomes" id="UP000235388">
    <property type="component" value="Unassembled WGS sequence"/>
</dbReference>
<sequence>MRPSNSNSGARHQVNRSLIQTQRPGRLATEFELVRDSLGGVRLSLNRMAASNINLDAAIRARFSGSAGDDFIAEAINQVALNHDTAKASASSVPGP</sequence>
<evidence type="ECO:0000256" key="1">
    <source>
        <dbReference type="SAM" id="MobiDB-lite"/>
    </source>
</evidence>
<dbReference type="AlphaFoldDB" id="A0A2N5SJL3"/>
<proteinExistence type="predicted"/>
<name>A0A2N5SJL3_9BASI</name>
<feature type="region of interest" description="Disordered" evidence="1">
    <location>
        <begin position="1"/>
        <end position="22"/>
    </location>
</feature>
<evidence type="ECO:0000313" key="3">
    <source>
        <dbReference type="Proteomes" id="UP000235388"/>
    </source>
</evidence>